<evidence type="ECO:0000313" key="1">
    <source>
        <dbReference type="EMBL" id="CAI0453379.1"/>
    </source>
</evidence>
<proteinExistence type="predicted"/>
<protein>
    <submittedName>
        <fullName evidence="1">Uncharacterized protein</fullName>
    </submittedName>
</protein>
<dbReference type="AlphaFoldDB" id="A0AAV0N4P3"/>
<organism evidence="1 2">
    <name type="scientific">Linum tenue</name>
    <dbReference type="NCBI Taxonomy" id="586396"/>
    <lineage>
        <taxon>Eukaryota</taxon>
        <taxon>Viridiplantae</taxon>
        <taxon>Streptophyta</taxon>
        <taxon>Embryophyta</taxon>
        <taxon>Tracheophyta</taxon>
        <taxon>Spermatophyta</taxon>
        <taxon>Magnoliopsida</taxon>
        <taxon>eudicotyledons</taxon>
        <taxon>Gunneridae</taxon>
        <taxon>Pentapetalae</taxon>
        <taxon>rosids</taxon>
        <taxon>fabids</taxon>
        <taxon>Malpighiales</taxon>
        <taxon>Linaceae</taxon>
        <taxon>Linum</taxon>
    </lineage>
</organism>
<comment type="caution">
    <text evidence="1">The sequence shown here is derived from an EMBL/GenBank/DDBJ whole genome shotgun (WGS) entry which is preliminary data.</text>
</comment>
<sequence>MSSKETPPNFELSCDSARGTKCFLGRASSIQIIRRRNHHCWLDFPVTKATSRLLWCLAVLIALDLISIRYTPMDQQTLCFLPQWVLVLLLNGCFADKCKESLNRHKEYLRKHQPNLCMYVSKRAYTSLRKVEVLSTKITPVKETSQVVEAGDASAV</sequence>
<dbReference type="EMBL" id="CAMGYJ010000008">
    <property type="protein sequence ID" value="CAI0453379.1"/>
    <property type="molecule type" value="Genomic_DNA"/>
</dbReference>
<evidence type="ECO:0000313" key="2">
    <source>
        <dbReference type="Proteomes" id="UP001154282"/>
    </source>
</evidence>
<accession>A0AAV0N4P3</accession>
<keyword evidence="2" id="KW-1185">Reference proteome</keyword>
<reference evidence="1" key="1">
    <citation type="submission" date="2022-08" db="EMBL/GenBank/DDBJ databases">
        <authorList>
            <person name="Gutierrez-Valencia J."/>
        </authorList>
    </citation>
    <scope>NUCLEOTIDE SEQUENCE</scope>
</reference>
<dbReference type="Proteomes" id="UP001154282">
    <property type="component" value="Unassembled WGS sequence"/>
</dbReference>
<name>A0AAV0N4P3_9ROSI</name>
<gene>
    <name evidence="1" type="ORF">LITE_LOCUS31571</name>
</gene>